<feature type="compositionally biased region" description="Polar residues" evidence="5">
    <location>
        <begin position="490"/>
        <end position="515"/>
    </location>
</feature>
<dbReference type="InterPro" id="IPR056699">
    <property type="entry name" value="DUF7797"/>
</dbReference>
<evidence type="ECO:0000259" key="7">
    <source>
        <dbReference type="PROSITE" id="PS51038"/>
    </source>
</evidence>
<dbReference type="EMBL" id="BAABME010014007">
    <property type="protein sequence ID" value="GAA0186761.1"/>
    <property type="molecule type" value="Genomic_DNA"/>
</dbReference>
<keyword evidence="1" id="KW-0479">Metal-binding</keyword>
<dbReference type="InterPro" id="IPR001965">
    <property type="entry name" value="Znf_PHD"/>
</dbReference>
<feature type="compositionally biased region" description="Basic and acidic residues" evidence="5">
    <location>
        <begin position="443"/>
        <end position="452"/>
    </location>
</feature>
<dbReference type="Proteomes" id="UP001454036">
    <property type="component" value="Unassembled WGS sequence"/>
</dbReference>
<dbReference type="PROSITE" id="PS51038">
    <property type="entry name" value="BAH"/>
    <property type="match status" value="1"/>
</dbReference>
<name>A0AAV3S3J3_LITER</name>
<evidence type="ECO:0000256" key="5">
    <source>
        <dbReference type="SAM" id="MobiDB-lite"/>
    </source>
</evidence>
<sequence>MSLWHLVVSFSMASHCPFSFRLNLSFYWVFEFIDLLALGKRKVEVDGFGLREVKRVRGRDIDLNVKRVAEMVLILASIGKIRGGKVPSEVEKELMAEGPKMSIADKLLLSKRKFQMERSEDLALPPPPSALQRLQGATLLENRGPSLPVRVTTQDKIGQPHIPSARWEPSALNPVAAANSTPPPLPYQWPTSEVRASVPNFEPSGHPLKVSSSSASARVDPPSFRVDARTNGSSNAQASQVQSQVAYSTWNQTMGRTPGFPIQPQSFSSTQRGSDNRVSMHTVQVAGAAAIKSGIVTQPTTSKPLTTHVTAGNQPTLQQSVQSKNSVQVPHTRNSHAEVANIVQKFLKQHMERPLWTPPCRDYVNKALTCQMCQSTVTNVDSILVCDNCEKGYHVKCFHTANNHKGAIKGEWHCLRCLGANHGKPLPPKYGRVMRNQKSLDPSPDKYGETVDAKPNIQIARSLSSLQAPESKFQNAFPMRSNEDYKSEGDSSNVTSGSYPDKSSNAAHLVPSQQPADEKRLVTLVPRPLSNSNIALSVENHSQPLGGQSKDLGLERSGEFPSGKEHCGRVASQSDLQKECKRDDLGVVRVNHAEVATSTSMIAEPVHSLSGHSSVFDWVGNISEVVDDKIYYQSCRINGVVYKVHDHACILFDNGRLNPSKLQAMWEDRVRGSKWVTVNRCYFPSDLPEAVGRPCGLESSEVYESACGSAVDASLIQGPCDVLPSNKFEAEKGRRACSGMEGDYTSRLCYVCKWIYDETEGLFHDVSCSCSSYVVFPLSVQAGVSDLCPLFFSSSVHLETLQSVDFASGAPLTTFVGRTSTTSLSFILITFNYKGKGENWCKFISIVRNITNKFNHDR</sequence>
<dbReference type="Gene3D" id="3.30.40.10">
    <property type="entry name" value="Zinc/RING finger domain, C3HC4 (zinc finger)"/>
    <property type="match status" value="1"/>
</dbReference>
<evidence type="ECO:0000313" key="9">
    <source>
        <dbReference type="Proteomes" id="UP001454036"/>
    </source>
</evidence>
<feature type="region of interest" description="Disordered" evidence="5">
    <location>
        <begin position="480"/>
        <end position="517"/>
    </location>
</feature>
<dbReference type="InterPro" id="IPR013083">
    <property type="entry name" value="Znf_RING/FYVE/PHD"/>
</dbReference>
<dbReference type="AlphaFoldDB" id="A0AAV3S3J3"/>
<dbReference type="InterPro" id="IPR043151">
    <property type="entry name" value="BAH_sf"/>
</dbReference>
<accession>A0AAV3S3J3</accession>
<dbReference type="Pfam" id="PF00628">
    <property type="entry name" value="PHD"/>
    <property type="match status" value="1"/>
</dbReference>
<dbReference type="InterPro" id="IPR019787">
    <property type="entry name" value="Znf_PHD-finger"/>
</dbReference>
<feature type="domain" description="BAH" evidence="7">
    <location>
        <begin position="640"/>
        <end position="767"/>
    </location>
</feature>
<dbReference type="GO" id="GO:0008270">
    <property type="term" value="F:zinc ion binding"/>
    <property type="evidence" value="ECO:0007669"/>
    <property type="project" value="UniProtKB-KW"/>
</dbReference>
<dbReference type="PANTHER" id="PTHR47527">
    <property type="entry name" value="RING/FYVE/PHD ZINC FINGER SUPERFAMILY PROTEIN"/>
    <property type="match status" value="1"/>
</dbReference>
<dbReference type="InterPro" id="IPR001025">
    <property type="entry name" value="BAH_dom"/>
</dbReference>
<dbReference type="InterPro" id="IPR011011">
    <property type="entry name" value="Znf_FYVE_PHD"/>
</dbReference>
<protein>
    <submittedName>
        <fullName evidence="8">Uncharacterized protein</fullName>
    </submittedName>
</protein>
<evidence type="ECO:0000256" key="3">
    <source>
        <dbReference type="ARBA" id="ARBA00022833"/>
    </source>
</evidence>
<evidence type="ECO:0000259" key="6">
    <source>
        <dbReference type="PROSITE" id="PS50016"/>
    </source>
</evidence>
<feature type="domain" description="PHD-type" evidence="6">
    <location>
        <begin position="367"/>
        <end position="420"/>
    </location>
</feature>
<reference evidence="8 9" key="1">
    <citation type="submission" date="2024-01" db="EMBL/GenBank/DDBJ databases">
        <title>The complete chloroplast genome sequence of Lithospermum erythrorhizon: insights into the phylogenetic relationship among Boraginaceae species and the maternal lineages of purple gromwells.</title>
        <authorList>
            <person name="Okada T."/>
            <person name="Watanabe K."/>
        </authorList>
    </citation>
    <scope>NUCLEOTIDE SEQUENCE [LARGE SCALE GENOMIC DNA]</scope>
</reference>
<dbReference type="GO" id="GO:0003682">
    <property type="term" value="F:chromatin binding"/>
    <property type="evidence" value="ECO:0007669"/>
    <property type="project" value="InterPro"/>
</dbReference>
<feature type="region of interest" description="Disordered" evidence="5">
    <location>
        <begin position="426"/>
        <end position="453"/>
    </location>
</feature>
<evidence type="ECO:0000256" key="4">
    <source>
        <dbReference type="PROSITE-ProRule" id="PRU00146"/>
    </source>
</evidence>
<keyword evidence="9" id="KW-1185">Reference proteome</keyword>
<dbReference type="PROSITE" id="PS01359">
    <property type="entry name" value="ZF_PHD_1"/>
    <property type="match status" value="1"/>
</dbReference>
<evidence type="ECO:0000256" key="2">
    <source>
        <dbReference type="ARBA" id="ARBA00022771"/>
    </source>
</evidence>
<dbReference type="PROSITE" id="PS50016">
    <property type="entry name" value="ZF_PHD_2"/>
    <property type="match status" value="1"/>
</dbReference>
<dbReference type="SMART" id="SM00249">
    <property type="entry name" value="PHD"/>
    <property type="match status" value="1"/>
</dbReference>
<dbReference type="CDD" id="cd04370">
    <property type="entry name" value="BAH"/>
    <property type="match status" value="1"/>
</dbReference>
<comment type="caution">
    <text evidence="8">The sequence shown here is derived from an EMBL/GenBank/DDBJ whole genome shotgun (WGS) entry which is preliminary data.</text>
</comment>
<evidence type="ECO:0000256" key="1">
    <source>
        <dbReference type="ARBA" id="ARBA00022723"/>
    </source>
</evidence>
<proteinExistence type="predicted"/>
<dbReference type="InterPro" id="IPR019786">
    <property type="entry name" value="Zinc_finger_PHD-type_CS"/>
</dbReference>
<dbReference type="Pfam" id="PF25073">
    <property type="entry name" value="DUF7797"/>
    <property type="match status" value="1"/>
</dbReference>
<organism evidence="8 9">
    <name type="scientific">Lithospermum erythrorhizon</name>
    <name type="common">Purple gromwell</name>
    <name type="synonym">Lithospermum officinale var. erythrorhizon</name>
    <dbReference type="NCBI Taxonomy" id="34254"/>
    <lineage>
        <taxon>Eukaryota</taxon>
        <taxon>Viridiplantae</taxon>
        <taxon>Streptophyta</taxon>
        <taxon>Embryophyta</taxon>
        <taxon>Tracheophyta</taxon>
        <taxon>Spermatophyta</taxon>
        <taxon>Magnoliopsida</taxon>
        <taxon>eudicotyledons</taxon>
        <taxon>Gunneridae</taxon>
        <taxon>Pentapetalae</taxon>
        <taxon>asterids</taxon>
        <taxon>lamiids</taxon>
        <taxon>Boraginales</taxon>
        <taxon>Boraginaceae</taxon>
        <taxon>Boraginoideae</taxon>
        <taxon>Lithospermeae</taxon>
        <taxon>Lithospermum</taxon>
    </lineage>
</organism>
<keyword evidence="2 4" id="KW-0863">Zinc-finger</keyword>
<evidence type="ECO:0000313" key="8">
    <source>
        <dbReference type="EMBL" id="GAA0186761.1"/>
    </source>
</evidence>
<dbReference type="SUPFAM" id="SSF57903">
    <property type="entry name" value="FYVE/PHD zinc finger"/>
    <property type="match status" value="1"/>
</dbReference>
<dbReference type="Gene3D" id="2.30.30.490">
    <property type="match status" value="1"/>
</dbReference>
<gene>
    <name evidence="8" type="ORF">LIER_34049</name>
</gene>
<dbReference type="PANTHER" id="PTHR47527:SF3">
    <property type="entry name" value="RING_FYVE_PHD ZINC FINGER SUPERFAMILY PROTEIN"/>
    <property type="match status" value="1"/>
</dbReference>
<keyword evidence="3" id="KW-0862">Zinc</keyword>
<feature type="region of interest" description="Disordered" evidence="5">
    <location>
        <begin position="198"/>
        <end position="240"/>
    </location>
</feature>